<feature type="compositionally biased region" description="Low complexity" evidence="1">
    <location>
        <begin position="381"/>
        <end position="390"/>
    </location>
</feature>
<dbReference type="Gene3D" id="3.30.1490.300">
    <property type="match status" value="1"/>
</dbReference>
<dbReference type="EMBL" id="JBAKFG010000001">
    <property type="protein sequence ID" value="MEX0372694.1"/>
    <property type="molecule type" value="Genomic_DNA"/>
</dbReference>
<proteinExistence type="predicted"/>
<protein>
    <submittedName>
        <fullName evidence="2">Uncharacterized protein</fullName>
    </submittedName>
</protein>
<evidence type="ECO:0000313" key="2">
    <source>
        <dbReference type="EMBL" id="MEX0372694.1"/>
    </source>
</evidence>
<accession>A0ABV3RX37</accession>
<sequence length="538" mass="58479">MNMLNRIRARRMPTPQRRVGIHFAQSSITLSVLAVDQGRLETCITQACSRDDARRILTQWVAEYDIKGLPAYVTLSRNDYDTQFVDLPGVAENELRAALPWRVTPPGVLSSNEIVATGVRLKNDREAGNSEPTLVRATIMSRSLLDQLTGAVLEAGLDLRGVYPRETALITLANQDIDASDASAPHADAPPIMTAFIGQRSTGVAIARGDHLYLSRTVTIDIDRDNGIGDRQTDQLVSECVRTATNFNKRLSDRPLSKVLIGPDAPGMDALRDALAEALNVEAEILAIPPNVTPADETTRTTAATPEGMLAVAGTMDAALPDNASIYQPPAKDRSLTAPDRLMTATALAVLALGLISAGQAFRLHQTEAALETARAERSDLQSQVSDLQQTLEQRREAEPSAELVARRDALQERYNAYEQTLSAFDNVETTLTGGFADPLIALGDARVEAVWLREVTIKPEQMVIRGRTLQPFQAEAFAARLEREPALNGWSARSVDIDNRTETAGGLITHDFVISGRGAVAKPDTSRETETSRDNND</sequence>
<gene>
    <name evidence="2" type="ORF">V6X51_04505</name>
</gene>
<dbReference type="Gene3D" id="3.30.420.40">
    <property type="match status" value="2"/>
</dbReference>
<evidence type="ECO:0000313" key="3">
    <source>
        <dbReference type="Proteomes" id="UP001556636"/>
    </source>
</evidence>
<keyword evidence="3" id="KW-1185">Reference proteome</keyword>
<comment type="caution">
    <text evidence="2">The sequence shown here is derived from an EMBL/GenBank/DDBJ whole genome shotgun (WGS) entry which is preliminary data.</text>
</comment>
<name>A0ABV3RX37_9GAMM</name>
<organism evidence="2 3">
    <name type="scientific">Spiribacter roseus</name>
    <dbReference type="NCBI Taxonomy" id="1855875"/>
    <lineage>
        <taxon>Bacteria</taxon>
        <taxon>Pseudomonadati</taxon>
        <taxon>Pseudomonadota</taxon>
        <taxon>Gammaproteobacteria</taxon>
        <taxon>Chromatiales</taxon>
        <taxon>Ectothiorhodospiraceae</taxon>
        <taxon>Spiribacter</taxon>
    </lineage>
</organism>
<evidence type="ECO:0000256" key="1">
    <source>
        <dbReference type="SAM" id="MobiDB-lite"/>
    </source>
</evidence>
<reference evidence="2 3" key="1">
    <citation type="submission" date="2024-02" db="EMBL/GenBank/DDBJ databases">
        <title>New especies of Spiribacter isolated from saline water.</title>
        <authorList>
            <person name="Leon M.J."/>
            <person name="De La Haba R."/>
            <person name="Sanchez-Porro C."/>
            <person name="Ventosa A."/>
        </authorList>
    </citation>
    <scope>NUCLEOTIDE SEQUENCE [LARGE SCALE GENOMIC DNA]</scope>
    <source>
        <strain evidence="3">ag22IC6-196</strain>
    </source>
</reference>
<dbReference type="RefSeq" id="WP_367951273.1">
    <property type="nucleotide sequence ID" value="NZ_JBAKFG010000001.1"/>
</dbReference>
<feature type="region of interest" description="Disordered" evidence="1">
    <location>
        <begin position="380"/>
        <end position="403"/>
    </location>
</feature>
<dbReference type="Proteomes" id="UP001556636">
    <property type="component" value="Unassembled WGS sequence"/>
</dbReference>
<feature type="compositionally biased region" description="Basic and acidic residues" evidence="1">
    <location>
        <begin position="393"/>
        <end position="403"/>
    </location>
</feature>